<accession>A0A917WMD9</accession>
<dbReference type="Gene3D" id="1.20.1270.360">
    <property type="match status" value="1"/>
</dbReference>
<dbReference type="EMBL" id="BMPI01000006">
    <property type="protein sequence ID" value="GGM15009.1"/>
    <property type="molecule type" value="Genomic_DNA"/>
</dbReference>
<keyword evidence="2" id="KW-1185">Reference proteome</keyword>
<dbReference type="PANTHER" id="PTHR37310:SF1">
    <property type="entry name" value="CYTOPLASMIC PROTEIN"/>
    <property type="match status" value="1"/>
</dbReference>
<evidence type="ECO:0008006" key="3">
    <source>
        <dbReference type="Google" id="ProtNLM"/>
    </source>
</evidence>
<comment type="caution">
    <text evidence="1">The sequence shown here is derived from an EMBL/GenBank/DDBJ whole genome shotgun (WGS) entry which is preliminary data.</text>
</comment>
<reference evidence="1" key="2">
    <citation type="submission" date="2020-09" db="EMBL/GenBank/DDBJ databases">
        <authorList>
            <person name="Sun Q."/>
            <person name="Ohkuma M."/>
        </authorList>
    </citation>
    <scope>NUCLEOTIDE SEQUENCE</scope>
    <source>
        <strain evidence="1">JCM 19831</strain>
    </source>
</reference>
<dbReference type="Proteomes" id="UP000642070">
    <property type="component" value="Unassembled WGS sequence"/>
</dbReference>
<dbReference type="PANTHER" id="PTHR37310">
    <property type="entry name" value="CYTOPLASMIC PROTEIN-RELATED"/>
    <property type="match status" value="1"/>
</dbReference>
<evidence type="ECO:0000313" key="2">
    <source>
        <dbReference type="Proteomes" id="UP000642070"/>
    </source>
</evidence>
<organism evidence="1 2">
    <name type="scientific">Dactylosporangium sucinum</name>
    <dbReference type="NCBI Taxonomy" id="1424081"/>
    <lineage>
        <taxon>Bacteria</taxon>
        <taxon>Bacillati</taxon>
        <taxon>Actinomycetota</taxon>
        <taxon>Actinomycetes</taxon>
        <taxon>Micromonosporales</taxon>
        <taxon>Micromonosporaceae</taxon>
        <taxon>Dactylosporangium</taxon>
    </lineage>
</organism>
<proteinExistence type="predicted"/>
<dbReference type="AlphaFoldDB" id="A0A917WMD9"/>
<gene>
    <name evidence="1" type="ORF">GCM10007977_015170</name>
</gene>
<dbReference type="Pfam" id="PF03860">
    <property type="entry name" value="Csp"/>
    <property type="match status" value="1"/>
</dbReference>
<dbReference type="CDD" id="cd08026">
    <property type="entry name" value="DUF326"/>
    <property type="match status" value="1"/>
</dbReference>
<sequence length="137" mass="14660">MPGMTTTMPMLETYPQPIDVDRSALATAIDIIASCGQTCTACADACLGEEMVDRLATCIRLDLDCADVCAVTARMLARHTGANAAVIRAQLEACAAACRACADECTKHAAMHQHCRICAEMCRRAEQACRDLMSLSM</sequence>
<reference evidence="1" key="1">
    <citation type="journal article" date="2014" name="Int. J. Syst. Evol. Microbiol.">
        <title>Complete genome sequence of Corynebacterium casei LMG S-19264T (=DSM 44701T), isolated from a smear-ripened cheese.</title>
        <authorList>
            <consortium name="US DOE Joint Genome Institute (JGI-PGF)"/>
            <person name="Walter F."/>
            <person name="Albersmeier A."/>
            <person name="Kalinowski J."/>
            <person name="Ruckert C."/>
        </authorList>
    </citation>
    <scope>NUCLEOTIDE SEQUENCE</scope>
    <source>
        <strain evidence="1">JCM 19831</strain>
    </source>
</reference>
<dbReference type="InterPro" id="IPR005560">
    <property type="entry name" value="Csp_YhjQ"/>
</dbReference>
<dbReference type="InterPro" id="IPR044543">
    <property type="entry name" value="YHJQ-like"/>
</dbReference>
<name>A0A917WMD9_9ACTN</name>
<evidence type="ECO:0000313" key="1">
    <source>
        <dbReference type="EMBL" id="GGM15009.1"/>
    </source>
</evidence>
<protein>
    <recommendedName>
        <fullName evidence="3">Ferredoxin</fullName>
    </recommendedName>
</protein>